<dbReference type="Proteomes" id="UP000004491">
    <property type="component" value="Unassembled WGS sequence"/>
</dbReference>
<keyword evidence="1" id="KW-0812">Transmembrane</keyword>
<proteinExistence type="predicted"/>
<evidence type="ECO:0000313" key="2">
    <source>
        <dbReference type="EMBL" id="EGV50338.1"/>
    </source>
</evidence>
<accession>G2DGB5</accession>
<keyword evidence="1" id="KW-0472">Membrane</keyword>
<organism evidence="2 3">
    <name type="scientific">endosymbiont of Riftia pachyptila</name>
    <name type="common">vent Ph05</name>
    <dbReference type="NCBI Taxonomy" id="1048808"/>
    <lineage>
        <taxon>Bacteria</taxon>
        <taxon>Pseudomonadati</taxon>
        <taxon>Pseudomonadota</taxon>
        <taxon>Gammaproteobacteria</taxon>
        <taxon>sulfur-oxidizing symbionts</taxon>
    </lineage>
</organism>
<dbReference type="AlphaFoldDB" id="G2DGB5"/>
<evidence type="ECO:0008006" key="4">
    <source>
        <dbReference type="Google" id="ProtNLM"/>
    </source>
</evidence>
<dbReference type="EMBL" id="AFOC01000089">
    <property type="protein sequence ID" value="EGV50338.1"/>
    <property type="molecule type" value="Genomic_DNA"/>
</dbReference>
<evidence type="ECO:0000313" key="3">
    <source>
        <dbReference type="Proteomes" id="UP000004491"/>
    </source>
</evidence>
<name>G2DGB5_9GAMM</name>
<feature type="transmembrane region" description="Helical" evidence="1">
    <location>
        <begin position="62"/>
        <end position="83"/>
    </location>
</feature>
<sequence>MSLPMIGFGAMITKLLLTLGVIGIAWLVLRQRARRVRQIEAAERSPQLSAPAKPSGMVTPRLAAYGLVIFMILVSSLFLYLQWRDEYRIVTVRVVNTQTGESLIYEARRGDVEGRHFETLDGRVITVADVERIEMGRESRQR</sequence>
<feature type="transmembrane region" description="Helical" evidence="1">
    <location>
        <begin position="6"/>
        <end position="29"/>
    </location>
</feature>
<comment type="caution">
    <text evidence="2">The sequence shown here is derived from an EMBL/GenBank/DDBJ whole genome shotgun (WGS) entry which is preliminary data.</text>
</comment>
<protein>
    <recommendedName>
        <fullName evidence="4">Antitermination protein NusG</fullName>
    </recommendedName>
</protein>
<evidence type="ECO:0000256" key="1">
    <source>
        <dbReference type="SAM" id="Phobius"/>
    </source>
</evidence>
<keyword evidence="3" id="KW-1185">Reference proteome</keyword>
<gene>
    <name evidence="2" type="ORF">Rifp1Sym_dj00080</name>
</gene>
<keyword evidence="1" id="KW-1133">Transmembrane helix</keyword>
<reference evidence="2" key="1">
    <citation type="journal article" date="2011" name="ISME J.">
        <title>The endosymbionts of the deep-sea tubeworms Riftia pachyptila and Tevnia jerichonana share an identical physiology as revealed by proteogenomic analyses.</title>
        <authorList>
            <person name="Gardebrecht A."/>
            <person name="Markert S."/>
            <person name="Felbeck H."/>
            <person name="Thuermer A."/>
            <person name="Albrecht D."/>
            <person name="Wollherr A."/>
            <person name="Kabisch J."/>
            <person name="Lehmann R."/>
            <person name="Daniel R."/>
            <person name="Liesegang H."/>
            <person name="Hecker M."/>
            <person name="Sievert S.M."/>
            <person name="Schweder T."/>
        </authorList>
    </citation>
    <scope>NUCLEOTIDE SEQUENCE [LARGE SCALE GENOMIC DNA]</scope>
</reference>